<proteinExistence type="predicted"/>
<dbReference type="Proteomes" id="UP000297966">
    <property type="component" value="Unassembled WGS sequence"/>
</dbReference>
<name>A0A4Y9M284_9BRAD</name>
<evidence type="ECO:0000256" key="4">
    <source>
        <dbReference type="ARBA" id="ARBA00022679"/>
    </source>
</evidence>
<dbReference type="EMBL" id="SPQT01000003">
    <property type="protein sequence ID" value="TFV49232.1"/>
    <property type="molecule type" value="Genomic_DNA"/>
</dbReference>
<dbReference type="InterPro" id="IPR038731">
    <property type="entry name" value="RgtA/B/C-like"/>
</dbReference>
<reference evidence="10 11" key="1">
    <citation type="submission" date="2019-03" db="EMBL/GenBank/DDBJ databases">
        <title>Bradyrhizobium diversity isolated from nodules of Chamaecrista fasciculata.</title>
        <authorList>
            <person name="Klepa M.S."/>
            <person name="Urquiaga M.O."/>
            <person name="Hungria M."/>
            <person name="Delamuta J.R."/>
        </authorList>
    </citation>
    <scope>NUCLEOTIDE SEQUENCE [LARGE SCALE GENOMIC DNA]</scope>
    <source>
        <strain evidence="10 11">CNPSo 3448</strain>
    </source>
</reference>
<feature type="domain" description="Glycosyltransferase RgtA/B/C/D-like" evidence="9">
    <location>
        <begin position="91"/>
        <end position="251"/>
    </location>
</feature>
<feature type="transmembrane region" description="Helical" evidence="8">
    <location>
        <begin position="112"/>
        <end position="133"/>
    </location>
</feature>
<evidence type="ECO:0000259" key="9">
    <source>
        <dbReference type="Pfam" id="PF13231"/>
    </source>
</evidence>
<dbReference type="GO" id="GO:0005886">
    <property type="term" value="C:plasma membrane"/>
    <property type="evidence" value="ECO:0007669"/>
    <property type="project" value="UniProtKB-SubCell"/>
</dbReference>
<dbReference type="InterPro" id="IPR050297">
    <property type="entry name" value="LipidA_mod_glycosyltrf_83"/>
</dbReference>
<dbReference type="RefSeq" id="WP_135173998.1">
    <property type="nucleotide sequence ID" value="NZ_SPQT01000003.1"/>
</dbReference>
<gene>
    <name evidence="10" type="ORF">E4K65_09975</name>
</gene>
<evidence type="ECO:0000256" key="3">
    <source>
        <dbReference type="ARBA" id="ARBA00022676"/>
    </source>
</evidence>
<keyword evidence="2" id="KW-1003">Cell membrane</keyword>
<evidence type="ECO:0000256" key="2">
    <source>
        <dbReference type="ARBA" id="ARBA00022475"/>
    </source>
</evidence>
<sequence length="565" mass="61546">MTRLMRIPQAGVSSIVNLIGRLCSQVRPGPQRLQVPWFAGHNEILPLIFVVALQVCVWWIVALLFHAPSDIHNDMAEAFSWGRELQWGYYKHPPFWAWIARCWFSIFPATDWAFYLLSVINSAVGLVGVWAIAGRYVTGARRLAAVVLLELVPFYHLLAFTYNANSIELSVWPWTIYAFIVSFETRRLVPAASFGALAAAAMLSKYFGGVLLVSCLVAAITSPLARAYFRSAAPYVTILVFGACLAPHLAWLLEVSSGPIDYLSTKTDYSFLFVAGKAATVVAGIILQHGFLVVVLVALRPKLGEPAWGLASASPRALIGRPKIRLLVALAVAPVLVTVLVSLMGNVRLSTKFALPLFSLMPLVWIIFSRAKCGLRSMCAVGLCIGLVMGGALLVALPAADLKFKHNHRHFAEPRAIVARQLTELWHAQMAAPLRIVAGTESYALATTFYSADHPSHFIDFSTTRAPWIDDARLSQDGLAIICVSDDKTCLGETGRFQSLKTTRLTLSNVSKTFLGNRGKAFSFVVLLVHPGQTVHAPAIDCCSARRERNGSGAGNSSAKDITGS</sequence>
<evidence type="ECO:0000256" key="1">
    <source>
        <dbReference type="ARBA" id="ARBA00004651"/>
    </source>
</evidence>
<dbReference type="AlphaFoldDB" id="A0A4Y9M284"/>
<dbReference type="GO" id="GO:0016763">
    <property type="term" value="F:pentosyltransferase activity"/>
    <property type="evidence" value="ECO:0007669"/>
    <property type="project" value="TreeGrafter"/>
</dbReference>
<evidence type="ECO:0000256" key="7">
    <source>
        <dbReference type="ARBA" id="ARBA00023136"/>
    </source>
</evidence>
<dbReference type="OrthoDB" id="7830024at2"/>
<accession>A0A4Y9M284</accession>
<organism evidence="10 11">
    <name type="scientific">Bradyrhizobium niftali</name>
    <dbReference type="NCBI Taxonomy" id="2560055"/>
    <lineage>
        <taxon>Bacteria</taxon>
        <taxon>Pseudomonadati</taxon>
        <taxon>Pseudomonadota</taxon>
        <taxon>Alphaproteobacteria</taxon>
        <taxon>Hyphomicrobiales</taxon>
        <taxon>Nitrobacteraceae</taxon>
        <taxon>Bradyrhizobium</taxon>
    </lineage>
</organism>
<keyword evidence="4 10" id="KW-0808">Transferase</keyword>
<dbReference type="GO" id="GO:0009103">
    <property type="term" value="P:lipopolysaccharide biosynthetic process"/>
    <property type="evidence" value="ECO:0007669"/>
    <property type="project" value="UniProtKB-ARBA"/>
</dbReference>
<evidence type="ECO:0000256" key="6">
    <source>
        <dbReference type="ARBA" id="ARBA00022989"/>
    </source>
</evidence>
<keyword evidence="11" id="KW-1185">Reference proteome</keyword>
<feature type="transmembrane region" description="Helical" evidence="8">
    <location>
        <begin position="232"/>
        <end position="251"/>
    </location>
</feature>
<feature type="transmembrane region" description="Helical" evidence="8">
    <location>
        <begin position="194"/>
        <end position="220"/>
    </location>
</feature>
<comment type="caution">
    <text evidence="10">The sequence shown here is derived from an EMBL/GenBank/DDBJ whole genome shotgun (WGS) entry which is preliminary data.</text>
</comment>
<feature type="transmembrane region" description="Helical" evidence="8">
    <location>
        <begin position="44"/>
        <end position="65"/>
    </location>
</feature>
<protein>
    <submittedName>
        <fullName evidence="10">Glycosyltransferase family 39 protein</fullName>
    </submittedName>
</protein>
<keyword evidence="6 8" id="KW-1133">Transmembrane helix</keyword>
<keyword evidence="5 8" id="KW-0812">Transmembrane</keyword>
<evidence type="ECO:0000313" key="11">
    <source>
        <dbReference type="Proteomes" id="UP000297966"/>
    </source>
</evidence>
<keyword evidence="7 8" id="KW-0472">Membrane</keyword>
<feature type="transmembrane region" description="Helical" evidence="8">
    <location>
        <begin position="380"/>
        <end position="400"/>
    </location>
</feature>
<keyword evidence="3" id="KW-0328">Glycosyltransferase</keyword>
<dbReference type="PANTHER" id="PTHR33908:SF9">
    <property type="entry name" value="BLL5595 PROTEIN"/>
    <property type="match status" value="1"/>
</dbReference>
<dbReference type="Pfam" id="PF13231">
    <property type="entry name" value="PMT_2"/>
    <property type="match status" value="1"/>
</dbReference>
<dbReference type="PANTHER" id="PTHR33908">
    <property type="entry name" value="MANNOSYLTRANSFERASE YKCB-RELATED"/>
    <property type="match status" value="1"/>
</dbReference>
<feature type="transmembrane region" description="Helical" evidence="8">
    <location>
        <begin position="271"/>
        <end position="299"/>
    </location>
</feature>
<feature type="transmembrane region" description="Helical" evidence="8">
    <location>
        <begin position="324"/>
        <end position="343"/>
    </location>
</feature>
<evidence type="ECO:0000256" key="8">
    <source>
        <dbReference type="SAM" id="Phobius"/>
    </source>
</evidence>
<feature type="transmembrane region" description="Helical" evidence="8">
    <location>
        <begin position="349"/>
        <end position="368"/>
    </location>
</feature>
<comment type="subcellular location">
    <subcellularLocation>
        <location evidence="1">Cell membrane</location>
        <topology evidence="1">Multi-pass membrane protein</topology>
    </subcellularLocation>
</comment>
<evidence type="ECO:0000256" key="5">
    <source>
        <dbReference type="ARBA" id="ARBA00022692"/>
    </source>
</evidence>
<evidence type="ECO:0000313" key="10">
    <source>
        <dbReference type="EMBL" id="TFV49232.1"/>
    </source>
</evidence>